<dbReference type="Gene3D" id="3.30.70.100">
    <property type="match status" value="1"/>
</dbReference>
<evidence type="ECO:0000313" key="2">
    <source>
        <dbReference type="EMBL" id="AAK74479.1"/>
    </source>
</evidence>
<accession>A0A0H2UNI3</accession>
<dbReference type="Pfam" id="PF03992">
    <property type="entry name" value="ABM"/>
    <property type="match status" value="1"/>
</dbReference>
<dbReference type="KEGG" id="spn:SP_0302"/>
<dbReference type="EMBL" id="AE005672">
    <property type="protein sequence ID" value="AAK74479.1"/>
    <property type="molecule type" value="Genomic_DNA"/>
</dbReference>
<dbReference type="PROSITE" id="PS51725">
    <property type="entry name" value="ABM"/>
    <property type="match status" value="1"/>
</dbReference>
<proteinExistence type="predicted"/>
<organism evidence="2 3">
    <name type="scientific">Streptococcus pneumoniae serotype 4 (strain ATCC BAA-334 / TIGR4)</name>
    <dbReference type="NCBI Taxonomy" id="170187"/>
    <lineage>
        <taxon>Bacteria</taxon>
        <taxon>Bacillati</taxon>
        <taxon>Bacillota</taxon>
        <taxon>Bacilli</taxon>
        <taxon>Lactobacillales</taxon>
        <taxon>Streptococcaceae</taxon>
        <taxon>Streptococcus</taxon>
    </lineage>
</organism>
<dbReference type="EnsemblBacteria" id="AAK74479">
    <property type="protein sequence ID" value="AAK74479"/>
    <property type="gene ID" value="SP_0302"/>
</dbReference>
<feature type="domain" description="ABM" evidence="1">
    <location>
        <begin position="12"/>
        <end position="103"/>
    </location>
</feature>
<dbReference type="InterPro" id="IPR011008">
    <property type="entry name" value="Dimeric_a/b-barrel"/>
</dbReference>
<keyword evidence="3" id="KW-1185">Reference proteome</keyword>
<dbReference type="AlphaFoldDB" id="A0A0H2UNI3"/>
<gene>
    <name evidence="2" type="ordered locus">SP_0302</name>
</gene>
<evidence type="ECO:0000313" key="3">
    <source>
        <dbReference type="Proteomes" id="UP000000585"/>
    </source>
</evidence>
<sequence>MKDDFGGYKMTLTIHVYYKGDGDSAIKFAREMLDSGLVKEIRNQKGNLKYEYFLPIEKEGTILLIDQWINQETLDKHYQSKTMQKILDLRKKYHLQMQVERYIEDDSGMPESDKSFIDTGN</sequence>
<evidence type="ECO:0000259" key="1">
    <source>
        <dbReference type="PROSITE" id="PS51725"/>
    </source>
</evidence>
<dbReference type="BioCyc" id="SPNE170187:G1FZB-309-MONOMER"/>
<dbReference type="InterPro" id="IPR007138">
    <property type="entry name" value="ABM_dom"/>
</dbReference>
<dbReference type="Proteomes" id="UP000000585">
    <property type="component" value="Chromosome"/>
</dbReference>
<protein>
    <submittedName>
        <fullName evidence="2">Conserved domain protein</fullName>
    </submittedName>
</protein>
<dbReference type="eggNOG" id="COG1359">
    <property type="taxonomic scope" value="Bacteria"/>
</dbReference>
<dbReference type="PaxDb" id="170187-SP_0302"/>
<dbReference type="SUPFAM" id="SSF54909">
    <property type="entry name" value="Dimeric alpha+beta barrel"/>
    <property type="match status" value="1"/>
</dbReference>
<name>A0A0H2UNI3_STRPN</name>
<reference evidence="2 3" key="1">
    <citation type="journal article" date="2001" name="Science">
        <title>Complete genome sequence of a virulent isolate of Streptococcus pneumoniae.</title>
        <authorList>
            <person name="Tettelin H."/>
            <person name="Nelson K.E."/>
            <person name="Paulsen I.T."/>
            <person name="Eisen J.A."/>
            <person name="Read T.D."/>
            <person name="Peterson S."/>
            <person name="Heidelberg J."/>
            <person name="DeBoy R.T."/>
            <person name="Haft D.H."/>
            <person name="Dodson R.J."/>
            <person name="Durkin A.S."/>
            <person name="Gwinn M."/>
            <person name="Kolonay J.F."/>
            <person name="Nelson W.C."/>
            <person name="Peterson J.D."/>
            <person name="Umayam L.A."/>
            <person name="White O."/>
            <person name="Salzberg S.L."/>
            <person name="Lewis M.R."/>
            <person name="Radune D."/>
            <person name="Holtzapple E."/>
            <person name="Khouri H."/>
            <person name="Wolf A.M."/>
            <person name="Utterback T.R."/>
            <person name="Hansen C.L."/>
            <person name="McDonald L.A."/>
            <person name="Feldblyum T.V."/>
            <person name="Angiuoli S."/>
            <person name="Dickinson T."/>
            <person name="Hickey E.K."/>
            <person name="Holt I.E."/>
            <person name="Loftus B.J."/>
            <person name="Yang F."/>
            <person name="Smith H.O."/>
            <person name="Venter J.C."/>
            <person name="Dougherty B.A."/>
            <person name="Morrison D.A."/>
            <person name="Hollingshead S.K."/>
            <person name="Fraser C.M."/>
        </authorList>
    </citation>
    <scope>NUCLEOTIDE SEQUENCE [LARGE SCALE GENOMIC DNA]</scope>
    <source>
        <strain evidence="3">ATCC BAA-334 / TIGR4</strain>
    </source>
</reference>